<name>A0A0C3F1J9_PILCF</name>
<protein>
    <submittedName>
        <fullName evidence="2">Uncharacterized protein</fullName>
    </submittedName>
</protein>
<feature type="compositionally biased region" description="Pro residues" evidence="1">
    <location>
        <begin position="107"/>
        <end position="121"/>
    </location>
</feature>
<proteinExistence type="predicted"/>
<keyword evidence="3" id="KW-1185">Reference proteome</keyword>
<sequence>MLKSYRSDGDRPFIVKRPLDRSIREGGKIRHVFTPLDPFPNLGPQTVHKPHLPTHIRNLQSDHRRWESYIPNRIALAAVVSVFFPRQTGFSNRRTAASSTGLRSDTVPPPPSPLDPTPPLRIPRQDPSLATGGKSPVSSSSPTAISMPPPRWNQLVVWESSNPSPLPPSSVPPPTAIPRANHSTTMHDSSLHQTWNNIQRKGSVGTISSQDSDLRAASPLLNGSGVTHCPYPRYGRRTYRSRARRGRRSIAEASMVARYGTWTGRYAVLDLAEDS</sequence>
<evidence type="ECO:0000313" key="3">
    <source>
        <dbReference type="Proteomes" id="UP000054166"/>
    </source>
</evidence>
<accession>A0A0C3F1J9</accession>
<dbReference type="EMBL" id="KN833068">
    <property type="protein sequence ID" value="KIM74039.1"/>
    <property type="molecule type" value="Genomic_DNA"/>
</dbReference>
<feature type="region of interest" description="Disordered" evidence="1">
    <location>
        <begin position="91"/>
        <end position="149"/>
    </location>
</feature>
<dbReference type="HOGENOM" id="CLU_1012353_0_0_1"/>
<feature type="compositionally biased region" description="Low complexity" evidence="1">
    <location>
        <begin position="135"/>
        <end position="146"/>
    </location>
</feature>
<organism evidence="2 3">
    <name type="scientific">Piloderma croceum (strain F 1598)</name>
    <dbReference type="NCBI Taxonomy" id="765440"/>
    <lineage>
        <taxon>Eukaryota</taxon>
        <taxon>Fungi</taxon>
        <taxon>Dikarya</taxon>
        <taxon>Basidiomycota</taxon>
        <taxon>Agaricomycotina</taxon>
        <taxon>Agaricomycetes</taxon>
        <taxon>Agaricomycetidae</taxon>
        <taxon>Atheliales</taxon>
        <taxon>Atheliaceae</taxon>
        <taxon>Piloderma</taxon>
    </lineage>
</organism>
<evidence type="ECO:0000313" key="2">
    <source>
        <dbReference type="EMBL" id="KIM74039.1"/>
    </source>
</evidence>
<evidence type="ECO:0000256" key="1">
    <source>
        <dbReference type="SAM" id="MobiDB-lite"/>
    </source>
</evidence>
<reference evidence="3" key="2">
    <citation type="submission" date="2015-01" db="EMBL/GenBank/DDBJ databases">
        <title>Evolutionary Origins and Diversification of the Mycorrhizal Mutualists.</title>
        <authorList>
            <consortium name="DOE Joint Genome Institute"/>
            <consortium name="Mycorrhizal Genomics Consortium"/>
            <person name="Kohler A."/>
            <person name="Kuo A."/>
            <person name="Nagy L.G."/>
            <person name="Floudas D."/>
            <person name="Copeland A."/>
            <person name="Barry K.W."/>
            <person name="Cichocki N."/>
            <person name="Veneault-Fourrey C."/>
            <person name="LaButti K."/>
            <person name="Lindquist E.A."/>
            <person name="Lipzen A."/>
            <person name="Lundell T."/>
            <person name="Morin E."/>
            <person name="Murat C."/>
            <person name="Riley R."/>
            <person name="Ohm R."/>
            <person name="Sun H."/>
            <person name="Tunlid A."/>
            <person name="Henrissat B."/>
            <person name="Grigoriev I.V."/>
            <person name="Hibbett D.S."/>
            <person name="Martin F."/>
        </authorList>
    </citation>
    <scope>NUCLEOTIDE SEQUENCE [LARGE SCALE GENOMIC DNA]</scope>
    <source>
        <strain evidence="3">F 1598</strain>
    </source>
</reference>
<feature type="compositionally biased region" description="Polar residues" evidence="1">
    <location>
        <begin position="91"/>
        <end position="102"/>
    </location>
</feature>
<reference evidence="2 3" key="1">
    <citation type="submission" date="2014-04" db="EMBL/GenBank/DDBJ databases">
        <authorList>
            <consortium name="DOE Joint Genome Institute"/>
            <person name="Kuo A."/>
            <person name="Tarkka M."/>
            <person name="Buscot F."/>
            <person name="Kohler A."/>
            <person name="Nagy L.G."/>
            <person name="Floudas D."/>
            <person name="Copeland A."/>
            <person name="Barry K.W."/>
            <person name="Cichocki N."/>
            <person name="Veneault-Fourrey C."/>
            <person name="LaButti K."/>
            <person name="Lindquist E.A."/>
            <person name="Lipzen A."/>
            <person name="Lundell T."/>
            <person name="Morin E."/>
            <person name="Murat C."/>
            <person name="Sun H."/>
            <person name="Tunlid A."/>
            <person name="Henrissat B."/>
            <person name="Grigoriev I.V."/>
            <person name="Hibbett D.S."/>
            <person name="Martin F."/>
            <person name="Nordberg H.P."/>
            <person name="Cantor M.N."/>
            <person name="Hua S.X."/>
        </authorList>
    </citation>
    <scope>NUCLEOTIDE SEQUENCE [LARGE SCALE GENOMIC DNA]</scope>
    <source>
        <strain evidence="2 3">F 1598</strain>
    </source>
</reference>
<gene>
    <name evidence="2" type="ORF">PILCRDRAFT_14766</name>
</gene>
<dbReference type="AlphaFoldDB" id="A0A0C3F1J9"/>
<dbReference type="InParanoid" id="A0A0C3F1J9"/>
<dbReference type="Proteomes" id="UP000054166">
    <property type="component" value="Unassembled WGS sequence"/>
</dbReference>